<dbReference type="RefSeq" id="WP_118223122.1">
    <property type="nucleotide sequence ID" value="NZ_JADNIJ010000012.1"/>
</dbReference>
<evidence type="ECO:0000313" key="4">
    <source>
        <dbReference type="EMBL" id="RHE89582.1"/>
    </source>
</evidence>
<dbReference type="PANTHER" id="PTHR42879:SF2">
    <property type="entry name" value="3-OXOACYL-[ACYL-CARRIER-PROTEIN] REDUCTASE FABG"/>
    <property type="match status" value="1"/>
</dbReference>
<dbReference type="PANTHER" id="PTHR42879">
    <property type="entry name" value="3-OXOACYL-(ACYL-CARRIER-PROTEIN) REDUCTASE"/>
    <property type="match status" value="1"/>
</dbReference>
<dbReference type="Pfam" id="PF13561">
    <property type="entry name" value="adh_short_C2"/>
    <property type="match status" value="1"/>
</dbReference>
<gene>
    <name evidence="4" type="ORF">DW712_17885</name>
</gene>
<evidence type="ECO:0000313" key="5">
    <source>
        <dbReference type="Proteomes" id="UP000285650"/>
    </source>
</evidence>
<comment type="caution">
    <text evidence="4">The sequence shown here is derived from an EMBL/GenBank/DDBJ whole genome shotgun (WGS) entry which is preliminary data.</text>
</comment>
<dbReference type="SMART" id="SM00822">
    <property type="entry name" value="PKS_KR"/>
    <property type="match status" value="1"/>
</dbReference>
<dbReference type="NCBIfam" id="NF009466">
    <property type="entry name" value="PRK12826.1-2"/>
    <property type="match status" value="1"/>
</dbReference>
<evidence type="ECO:0000259" key="3">
    <source>
        <dbReference type="SMART" id="SM00822"/>
    </source>
</evidence>
<dbReference type="InterPro" id="IPR050259">
    <property type="entry name" value="SDR"/>
</dbReference>
<feature type="domain" description="Ketoreductase" evidence="3">
    <location>
        <begin position="2"/>
        <end position="189"/>
    </location>
</feature>
<reference evidence="4 5" key="1">
    <citation type="submission" date="2018-08" db="EMBL/GenBank/DDBJ databases">
        <title>A genome reference for cultivated species of the human gut microbiota.</title>
        <authorList>
            <person name="Zou Y."/>
            <person name="Xue W."/>
            <person name="Luo G."/>
        </authorList>
    </citation>
    <scope>NUCLEOTIDE SEQUENCE [LARGE SCALE GENOMIC DNA]</scope>
    <source>
        <strain evidence="4 5">AM27-17</strain>
    </source>
</reference>
<dbReference type="InterPro" id="IPR057326">
    <property type="entry name" value="KR_dom"/>
</dbReference>
<name>A0A414L4L4_9BACE</name>
<dbReference type="AlphaFoldDB" id="A0A414L4L4"/>
<dbReference type="Gene3D" id="3.40.50.720">
    <property type="entry name" value="NAD(P)-binding Rossmann-like Domain"/>
    <property type="match status" value="1"/>
</dbReference>
<organism evidence="4 5">
    <name type="scientific">Bacteroides intestinalis</name>
    <dbReference type="NCBI Taxonomy" id="329854"/>
    <lineage>
        <taxon>Bacteria</taxon>
        <taxon>Pseudomonadati</taxon>
        <taxon>Bacteroidota</taxon>
        <taxon>Bacteroidia</taxon>
        <taxon>Bacteroidales</taxon>
        <taxon>Bacteroidaceae</taxon>
        <taxon>Bacteroides</taxon>
    </lineage>
</organism>
<dbReference type="InterPro" id="IPR036291">
    <property type="entry name" value="NAD(P)-bd_dom_sf"/>
</dbReference>
<dbReference type="GO" id="GO:0004316">
    <property type="term" value="F:3-oxoacyl-[acyl-carrier-protein] reductase (NADPH) activity"/>
    <property type="evidence" value="ECO:0007669"/>
    <property type="project" value="UniProtKB-EC"/>
</dbReference>
<dbReference type="FunFam" id="3.40.50.720:FF:000173">
    <property type="entry name" value="3-oxoacyl-[acyl-carrier protein] reductase"/>
    <property type="match status" value="1"/>
</dbReference>
<accession>A0A414L4L4</accession>
<dbReference type="Proteomes" id="UP000285650">
    <property type="component" value="Unassembled WGS sequence"/>
</dbReference>
<dbReference type="EMBL" id="QSKV01000013">
    <property type="protein sequence ID" value="RHE89582.1"/>
    <property type="molecule type" value="Genomic_DNA"/>
</dbReference>
<dbReference type="SUPFAM" id="SSF51735">
    <property type="entry name" value="NAD(P)-binding Rossmann-fold domains"/>
    <property type="match status" value="1"/>
</dbReference>
<dbReference type="PRINTS" id="PR00081">
    <property type="entry name" value="GDHRDH"/>
</dbReference>
<protein>
    <submittedName>
        <fullName evidence="4">3-oxoacyl-ACP reductase FabG</fullName>
        <ecNumber evidence="4">1.1.1.100</ecNumber>
    </submittedName>
</protein>
<dbReference type="EC" id="1.1.1.100" evidence="4"/>
<dbReference type="NCBIfam" id="NF004200">
    <property type="entry name" value="PRK05653.1-5"/>
    <property type="match status" value="1"/>
</dbReference>
<dbReference type="InterPro" id="IPR002347">
    <property type="entry name" value="SDR_fam"/>
</dbReference>
<comment type="similarity">
    <text evidence="1">Belongs to the short-chain dehydrogenases/reductases (SDR) family.</text>
</comment>
<sequence>MKYALVTGGSRGIGRAVCVKLAQMGYHIIINHVSNATEAQKTLELVRQAGQDGEILMFDVSNRQQTSKAIESWENAHPEEYIEVLVNNAGIRRDNLLIFMPENDWHRVLSISLDGFYNVTQPLLQSMLARKFGRVINMASVSGVKGMPGQTNYSAAKGAIIAATKALAQEVARKNVTVNAVAPGFIRTDMVEGLDEDTLKKTIPANRFGTPEEVAELVGFLVSPNAGYITGNVISINGGLYT</sequence>
<dbReference type="PRINTS" id="PR00080">
    <property type="entry name" value="SDRFAMILY"/>
</dbReference>
<keyword evidence="2 4" id="KW-0560">Oxidoreductase</keyword>
<proteinExistence type="inferred from homology"/>
<evidence type="ECO:0000256" key="2">
    <source>
        <dbReference type="ARBA" id="ARBA00023002"/>
    </source>
</evidence>
<evidence type="ECO:0000256" key="1">
    <source>
        <dbReference type="ARBA" id="ARBA00006484"/>
    </source>
</evidence>